<protein>
    <recommendedName>
        <fullName evidence="1">N-lysine methyltransferase</fullName>
        <ecNumber evidence="1">2.1.1.-</ecNumber>
    </recommendedName>
</protein>
<comment type="function">
    <text evidence="1">Protein-lysine N-methyltransferase.</text>
</comment>
<dbReference type="InterPro" id="IPR050600">
    <property type="entry name" value="SETD3_SETD6_MTase"/>
</dbReference>
<feature type="compositionally biased region" description="Acidic residues" evidence="2">
    <location>
        <begin position="230"/>
        <end position="250"/>
    </location>
</feature>
<organism evidence="4 5">
    <name type="scientific">Camellia sinensis</name>
    <name type="common">Tea plant</name>
    <name type="synonym">Thea sinensis</name>
    <dbReference type="NCBI Taxonomy" id="4442"/>
    <lineage>
        <taxon>Eukaryota</taxon>
        <taxon>Viridiplantae</taxon>
        <taxon>Streptophyta</taxon>
        <taxon>Embryophyta</taxon>
        <taxon>Tracheophyta</taxon>
        <taxon>Spermatophyta</taxon>
        <taxon>Magnoliopsida</taxon>
        <taxon>eudicotyledons</taxon>
        <taxon>Gunneridae</taxon>
        <taxon>Pentapetalae</taxon>
        <taxon>asterids</taxon>
        <taxon>Ericales</taxon>
        <taxon>Theaceae</taxon>
        <taxon>Camellia</taxon>
    </lineage>
</organism>
<comment type="subcellular location">
    <subcellularLocation>
        <location evidence="1">Nucleus</location>
    </subcellularLocation>
</comment>
<dbReference type="GO" id="GO:0016279">
    <property type="term" value="F:protein-lysine N-methyltransferase activity"/>
    <property type="evidence" value="ECO:0007669"/>
    <property type="project" value="UniProtKB-UniRule"/>
</dbReference>
<proteinExistence type="inferred from homology"/>
<reference evidence="4 5" key="2">
    <citation type="submission" date="2020-07" db="EMBL/GenBank/DDBJ databases">
        <title>Genome assembly of wild tea tree DASZ reveals pedigree and selection history of tea varieties.</title>
        <authorList>
            <person name="Zhang W."/>
        </authorList>
    </citation>
    <scope>NUCLEOTIDE SEQUENCE [LARGE SCALE GENOMIC DNA]</scope>
    <source>
        <strain evidence="5">cv. G240</strain>
        <tissue evidence="4">Leaf</tissue>
    </source>
</reference>
<dbReference type="InterPro" id="IPR011383">
    <property type="entry name" value="N-lys_methylase_SETD6"/>
</dbReference>
<dbReference type="AlphaFoldDB" id="A0A7J7I824"/>
<sequence>MATSTSIAAAAAATSTTRRLRAFKRWMRSQSIDCSDALNLIDHAKEGISVRTLCDLHEGDLVATIPKHSCLTIKTSGARNLIETAGLEGYLGLSVALMYEKGLGHQSPWFGYLQLLPENECIPMLWSLEEVDSLLLGTELHKIVKEDKALIYEDWEECIQPLLASAPVELNPDFFGVEQYLAAKSLIASRSFQIDDYYGFGMVPLADLFNHKTGAEDVHFTSISSHLAPEDDAEDNHESDEYESMDDSEDNHERDENENIGDHEQLSQNSQSRKDASNGGNSECSSASGDDPTVLEMIIVKDVKSGAEVFNTYGVLGNAALLHRYGFTEVDNTYDIVNIDLELVLQWSSSLFSGRHNRVRFSLWRRLDYSGCESQNSEYFEISSNGEPQVELLILLYIILLPDEAYQQLDLTVSMAGNLKESLTVILQKGGNIAMEKAPEMSKDLLLIESVSNALLSLANIRESFYGSNSLKDDIEALKKCCRIKDRKLYHSLTLRVSERTILEKLRTYAAEAAQLSRTVKTGSMRKKLKST</sequence>
<keyword evidence="1" id="KW-0949">S-adenosyl-L-methionine</keyword>
<dbReference type="PROSITE" id="PS50280">
    <property type="entry name" value="SET"/>
    <property type="match status" value="1"/>
</dbReference>
<keyword evidence="1" id="KW-0808">Transferase</keyword>
<dbReference type="GO" id="GO:0005634">
    <property type="term" value="C:nucleus"/>
    <property type="evidence" value="ECO:0007669"/>
    <property type="project" value="UniProtKB-SubCell"/>
</dbReference>
<comment type="caution">
    <text evidence="4">The sequence shown here is derived from an EMBL/GenBank/DDBJ whole genome shotgun (WGS) entry which is preliminary data.</text>
</comment>
<feature type="domain" description="SET" evidence="3">
    <location>
        <begin position="36"/>
        <end position="314"/>
    </location>
</feature>
<keyword evidence="1" id="KW-0489">Methyltransferase</keyword>
<gene>
    <name evidence="4" type="ORF">HYC85_001930</name>
</gene>
<dbReference type="EC" id="2.1.1.-" evidence="1"/>
<dbReference type="PANTHER" id="PTHR13271">
    <property type="entry name" value="UNCHARACTERIZED PUTATIVE METHYLTRANSFERASE"/>
    <property type="match status" value="1"/>
</dbReference>
<dbReference type="EMBL" id="JACBKZ010000001">
    <property type="protein sequence ID" value="KAF5960721.1"/>
    <property type="molecule type" value="Genomic_DNA"/>
</dbReference>
<evidence type="ECO:0000259" key="3">
    <source>
        <dbReference type="PROSITE" id="PS50280"/>
    </source>
</evidence>
<evidence type="ECO:0000256" key="2">
    <source>
        <dbReference type="SAM" id="MobiDB-lite"/>
    </source>
</evidence>
<evidence type="ECO:0000313" key="5">
    <source>
        <dbReference type="Proteomes" id="UP000593564"/>
    </source>
</evidence>
<dbReference type="Proteomes" id="UP000593564">
    <property type="component" value="Unassembled WGS sequence"/>
</dbReference>
<comment type="similarity">
    <text evidence="1">Belongs to the class V-like SAM-binding methyltransferase superfamily. Histone-lysine methyltransferase family. SETD6 subfamily.</text>
</comment>
<feature type="region of interest" description="Disordered" evidence="2">
    <location>
        <begin position="225"/>
        <end position="289"/>
    </location>
</feature>
<feature type="compositionally biased region" description="Polar residues" evidence="2">
    <location>
        <begin position="278"/>
        <end position="288"/>
    </location>
</feature>
<evidence type="ECO:0000313" key="4">
    <source>
        <dbReference type="EMBL" id="KAF5960721.1"/>
    </source>
</evidence>
<dbReference type="SUPFAM" id="SSF82199">
    <property type="entry name" value="SET domain"/>
    <property type="match status" value="2"/>
</dbReference>
<keyword evidence="1" id="KW-0539">Nucleus</keyword>
<accession>A0A7J7I824</accession>
<evidence type="ECO:0000256" key="1">
    <source>
        <dbReference type="PIRNR" id="PIRNR011771"/>
    </source>
</evidence>
<dbReference type="PANTHER" id="PTHR13271:SF34">
    <property type="entry name" value="N-LYSINE METHYLTRANSFERASE SETD6"/>
    <property type="match status" value="1"/>
</dbReference>
<dbReference type="InterPro" id="IPR046341">
    <property type="entry name" value="SET_dom_sf"/>
</dbReference>
<reference evidence="5" key="1">
    <citation type="journal article" date="2020" name="Nat. Commun.">
        <title>Genome assembly of wild tea tree DASZ reveals pedigree and selection history of tea varieties.</title>
        <authorList>
            <person name="Zhang W."/>
            <person name="Zhang Y."/>
            <person name="Qiu H."/>
            <person name="Guo Y."/>
            <person name="Wan H."/>
            <person name="Zhang X."/>
            <person name="Scossa F."/>
            <person name="Alseekh S."/>
            <person name="Zhang Q."/>
            <person name="Wang P."/>
            <person name="Xu L."/>
            <person name="Schmidt M.H."/>
            <person name="Jia X."/>
            <person name="Li D."/>
            <person name="Zhu A."/>
            <person name="Guo F."/>
            <person name="Chen W."/>
            <person name="Ni D."/>
            <person name="Usadel B."/>
            <person name="Fernie A.R."/>
            <person name="Wen W."/>
        </authorList>
    </citation>
    <scope>NUCLEOTIDE SEQUENCE [LARGE SCALE GENOMIC DNA]</scope>
    <source>
        <strain evidence="5">cv. G240</strain>
    </source>
</reference>
<name>A0A7J7I824_CAMSI</name>
<dbReference type="InterPro" id="IPR001214">
    <property type="entry name" value="SET_dom"/>
</dbReference>
<dbReference type="Gene3D" id="3.90.1410.10">
    <property type="entry name" value="set domain protein methyltransferase, domain 1"/>
    <property type="match status" value="2"/>
</dbReference>
<dbReference type="GO" id="GO:0032259">
    <property type="term" value="P:methylation"/>
    <property type="evidence" value="ECO:0007669"/>
    <property type="project" value="UniProtKB-KW"/>
</dbReference>
<dbReference type="PIRSF" id="PIRSF011771">
    <property type="entry name" value="RMS1_SET"/>
    <property type="match status" value="1"/>
</dbReference>
<feature type="compositionally biased region" description="Basic and acidic residues" evidence="2">
    <location>
        <begin position="251"/>
        <end position="265"/>
    </location>
</feature>
<keyword evidence="5" id="KW-1185">Reference proteome</keyword>